<evidence type="ECO:0000259" key="2">
    <source>
        <dbReference type="Pfam" id="PF01757"/>
    </source>
</evidence>
<evidence type="ECO:0000313" key="3">
    <source>
        <dbReference type="EMBL" id="GAA1730473.1"/>
    </source>
</evidence>
<protein>
    <recommendedName>
        <fullName evidence="2">Acyltransferase 3 domain-containing protein</fullName>
    </recommendedName>
</protein>
<dbReference type="Pfam" id="PF01757">
    <property type="entry name" value="Acyl_transf_3"/>
    <property type="match status" value="1"/>
</dbReference>
<proteinExistence type="predicted"/>
<dbReference type="InterPro" id="IPR050879">
    <property type="entry name" value="Acyltransferase_3"/>
</dbReference>
<dbReference type="Proteomes" id="UP001501057">
    <property type="component" value="Unassembled WGS sequence"/>
</dbReference>
<name>A0ABP4VP67_9ACTN</name>
<feature type="transmembrane region" description="Helical" evidence="1">
    <location>
        <begin position="69"/>
        <end position="89"/>
    </location>
</feature>
<sequence length="372" mass="40933">MRISLRGRTTTSATASTEPVERRPEARFLLLDLARLLAALAVVLYHFVAREHDQWGSSAQNLFPVLSQVSVYGFLGVQLFFVISGFVILMSVENRSVRQFAAARAARLFPAYWVAVLATAALLVWIAPQLHQDVSLSQVLVNLTLLQTPLGIAPVDGVYWTLWVEVTFYAAIALLVALGVTGRGMTWFMVGWPVAGLAVSLLGNEKLIFLLAAEHAPWFAAGMCLYLMHRHGRTAFRWAFLVLVTALAVRQTLAFNVPDTEPYTDVPVSRVVAAVLAVAIVAVMTVVTQTDLKSVGRPWMITAGALTYPLYLLHEYWGWWMIGLVQPVAGHLAALAAALLLSLLMAHVVAHGVERPVRPRLRRALEKLLARP</sequence>
<dbReference type="RefSeq" id="WP_344198150.1">
    <property type="nucleotide sequence ID" value="NZ_BAAAME010000002.1"/>
</dbReference>
<evidence type="ECO:0000256" key="1">
    <source>
        <dbReference type="SAM" id="Phobius"/>
    </source>
</evidence>
<feature type="transmembrane region" description="Helical" evidence="1">
    <location>
        <begin position="28"/>
        <end position="49"/>
    </location>
</feature>
<keyword evidence="1" id="KW-0472">Membrane</keyword>
<keyword evidence="1" id="KW-0812">Transmembrane</keyword>
<accession>A0ABP4VP67</accession>
<feature type="transmembrane region" description="Helical" evidence="1">
    <location>
        <begin position="109"/>
        <end position="127"/>
    </location>
</feature>
<comment type="caution">
    <text evidence="3">The sequence shown here is derived from an EMBL/GenBank/DDBJ whole genome shotgun (WGS) entry which is preliminary data.</text>
</comment>
<dbReference type="EMBL" id="BAAAME010000002">
    <property type="protein sequence ID" value="GAA1730473.1"/>
    <property type="molecule type" value="Genomic_DNA"/>
</dbReference>
<keyword evidence="4" id="KW-1185">Reference proteome</keyword>
<feature type="transmembrane region" description="Helical" evidence="1">
    <location>
        <begin position="267"/>
        <end position="287"/>
    </location>
</feature>
<reference evidence="4" key="1">
    <citation type="journal article" date="2019" name="Int. J. Syst. Evol. Microbiol.">
        <title>The Global Catalogue of Microorganisms (GCM) 10K type strain sequencing project: providing services to taxonomists for standard genome sequencing and annotation.</title>
        <authorList>
            <consortium name="The Broad Institute Genomics Platform"/>
            <consortium name="The Broad Institute Genome Sequencing Center for Infectious Disease"/>
            <person name="Wu L."/>
            <person name="Ma J."/>
        </authorList>
    </citation>
    <scope>NUCLEOTIDE SEQUENCE [LARGE SCALE GENOMIC DNA]</scope>
    <source>
        <strain evidence="4">JCM 13518</strain>
    </source>
</reference>
<feature type="transmembrane region" description="Helical" evidence="1">
    <location>
        <begin position="185"/>
        <end position="202"/>
    </location>
</feature>
<feature type="transmembrane region" description="Helical" evidence="1">
    <location>
        <begin position="158"/>
        <end position="178"/>
    </location>
</feature>
<evidence type="ECO:0000313" key="4">
    <source>
        <dbReference type="Proteomes" id="UP001501057"/>
    </source>
</evidence>
<dbReference type="InterPro" id="IPR002656">
    <property type="entry name" value="Acyl_transf_3_dom"/>
</dbReference>
<feature type="transmembrane region" description="Helical" evidence="1">
    <location>
        <begin position="208"/>
        <end position="228"/>
    </location>
</feature>
<feature type="domain" description="Acyltransferase 3" evidence="2">
    <location>
        <begin position="31"/>
        <end position="345"/>
    </location>
</feature>
<feature type="transmembrane region" description="Helical" evidence="1">
    <location>
        <begin position="332"/>
        <end position="353"/>
    </location>
</feature>
<dbReference type="PANTHER" id="PTHR23028">
    <property type="entry name" value="ACETYLTRANSFERASE"/>
    <property type="match status" value="1"/>
</dbReference>
<organism evidence="3 4">
    <name type="scientific">Aeromicrobium alkaliterrae</name>
    <dbReference type="NCBI Taxonomy" id="302168"/>
    <lineage>
        <taxon>Bacteria</taxon>
        <taxon>Bacillati</taxon>
        <taxon>Actinomycetota</taxon>
        <taxon>Actinomycetes</taxon>
        <taxon>Propionibacteriales</taxon>
        <taxon>Nocardioidaceae</taxon>
        <taxon>Aeromicrobium</taxon>
    </lineage>
</organism>
<feature type="transmembrane region" description="Helical" evidence="1">
    <location>
        <begin position="299"/>
        <end position="320"/>
    </location>
</feature>
<keyword evidence="1" id="KW-1133">Transmembrane helix</keyword>
<dbReference type="PANTHER" id="PTHR23028:SF53">
    <property type="entry name" value="ACYL_TRANSF_3 DOMAIN-CONTAINING PROTEIN"/>
    <property type="match status" value="1"/>
</dbReference>
<feature type="transmembrane region" description="Helical" evidence="1">
    <location>
        <begin position="235"/>
        <end position="255"/>
    </location>
</feature>
<gene>
    <name evidence="3" type="ORF">GCM10009710_08850</name>
</gene>